<sequence>MKLKNVSALIVVSILRVIFIILPIFRSKLIPCNTHFKTCICAITASLFLISCGGGTTPKYLSEPRVDVSKWTPTKEVVLKKDGLNLVKAIVLLQDSTEFLIVSDKQICKLSNNKLNKECIILTPELSDLSIVRNTSEEPSYIVGGGIWGKPSAAVFDINGQLKWKKESGFDAMGKTAVLDDGEERFVVLENKNQELLYLNFETGEVARKGSAKRIIGSADFTGDGHYELLAANGETDFAVFNGKAQEISRLTLSDDYWYEPVLTSSALPLVVISAEEILEVYDSKLKIVKKYKAAGAGSKMHVVAATFIGNGPDAPFAALYKGRGGWHRSILYVFSATGELVYKEIIVDSFQSITAVPSNDKKVILIGGRNEVIRYSFQK</sequence>
<evidence type="ECO:0000313" key="2">
    <source>
        <dbReference type="EMBL" id="SDX46132.1"/>
    </source>
</evidence>
<feature type="transmembrane region" description="Helical" evidence="1">
    <location>
        <begin position="6"/>
        <end position="25"/>
    </location>
</feature>
<dbReference type="SUPFAM" id="SSF50998">
    <property type="entry name" value="Quinoprotein alcohol dehydrogenase-like"/>
    <property type="match status" value="1"/>
</dbReference>
<dbReference type="STRING" id="229203.SAMN05444338_110136"/>
<dbReference type="Proteomes" id="UP000198569">
    <property type="component" value="Unassembled WGS sequence"/>
</dbReference>
<keyword evidence="3" id="KW-1185">Reference proteome</keyword>
<gene>
    <name evidence="2" type="ORF">SAMN05444338_110136</name>
</gene>
<keyword evidence="1" id="KW-0812">Transmembrane</keyword>
<dbReference type="OrthoDB" id="1349101at2"/>
<keyword evidence="1" id="KW-0472">Membrane</keyword>
<dbReference type="InterPro" id="IPR011047">
    <property type="entry name" value="Quinoprotein_ADH-like_sf"/>
</dbReference>
<accession>A0A1H3BVW1</accession>
<reference evidence="3" key="1">
    <citation type="submission" date="2016-10" db="EMBL/GenBank/DDBJ databases">
        <authorList>
            <person name="Varghese N."/>
            <person name="Submissions S."/>
        </authorList>
    </citation>
    <scope>NUCLEOTIDE SEQUENCE [LARGE SCALE GENOMIC DNA]</scope>
    <source>
        <strain evidence="3">DSM 15718</strain>
    </source>
</reference>
<keyword evidence="1" id="KW-1133">Transmembrane helix</keyword>
<dbReference type="AlphaFoldDB" id="A0A1H3BVW1"/>
<evidence type="ECO:0000313" key="3">
    <source>
        <dbReference type="Proteomes" id="UP000198569"/>
    </source>
</evidence>
<protein>
    <submittedName>
        <fullName evidence="2">Uncharacterized protein</fullName>
    </submittedName>
</protein>
<proteinExistence type="predicted"/>
<evidence type="ECO:0000256" key="1">
    <source>
        <dbReference type="SAM" id="Phobius"/>
    </source>
</evidence>
<dbReference type="EMBL" id="FNMV01000010">
    <property type="protein sequence ID" value="SDX46132.1"/>
    <property type="molecule type" value="Genomic_DNA"/>
</dbReference>
<dbReference type="RefSeq" id="WP_091433421.1">
    <property type="nucleotide sequence ID" value="NZ_FNMV01000010.1"/>
</dbReference>
<name>A0A1H3BVW1_9FLAO</name>
<organism evidence="2 3">
    <name type="scientific">Flavobacterium degerlachei</name>
    <dbReference type="NCBI Taxonomy" id="229203"/>
    <lineage>
        <taxon>Bacteria</taxon>
        <taxon>Pseudomonadati</taxon>
        <taxon>Bacteroidota</taxon>
        <taxon>Flavobacteriia</taxon>
        <taxon>Flavobacteriales</taxon>
        <taxon>Flavobacteriaceae</taxon>
        <taxon>Flavobacterium</taxon>
    </lineage>
</organism>